<dbReference type="PANTHER" id="PTHR46268:SF6">
    <property type="entry name" value="UNIVERSAL STRESS PROTEIN UP12"/>
    <property type="match status" value="1"/>
</dbReference>
<dbReference type="Gene3D" id="3.40.50.12370">
    <property type="match status" value="1"/>
</dbReference>
<keyword evidence="4" id="KW-1185">Reference proteome</keyword>
<dbReference type="CDD" id="cd00293">
    <property type="entry name" value="USP-like"/>
    <property type="match status" value="2"/>
</dbReference>
<evidence type="ECO:0000259" key="2">
    <source>
        <dbReference type="Pfam" id="PF00582"/>
    </source>
</evidence>
<protein>
    <submittedName>
        <fullName evidence="3">Universal stress protein</fullName>
    </submittedName>
</protein>
<evidence type="ECO:0000313" key="4">
    <source>
        <dbReference type="Proteomes" id="UP000321204"/>
    </source>
</evidence>
<dbReference type="SUPFAM" id="SSF52402">
    <property type="entry name" value="Adenine nucleotide alpha hydrolases-like"/>
    <property type="match status" value="2"/>
</dbReference>
<evidence type="ECO:0000313" key="3">
    <source>
        <dbReference type="EMBL" id="QEC57924.1"/>
    </source>
</evidence>
<dbReference type="AlphaFoldDB" id="A0A5B8UMR8"/>
<dbReference type="EMBL" id="CP042433">
    <property type="protein sequence ID" value="QEC57924.1"/>
    <property type="molecule type" value="Genomic_DNA"/>
</dbReference>
<feature type="domain" description="UspA" evidence="2">
    <location>
        <begin position="193"/>
        <end position="312"/>
    </location>
</feature>
<evidence type="ECO:0000256" key="1">
    <source>
        <dbReference type="ARBA" id="ARBA00008791"/>
    </source>
</evidence>
<gene>
    <name evidence="3" type="ORF">FSB75_19105</name>
</gene>
<dbReference type="KEGG" id="fgg:FSB75_19105"/>
<sequence length="316" mass="35674">MAAACSQISSNTVRPKVSSARLIYPFLSRTINALVMKKFIAAFDGLDFSESTLQYAIHLTQKANAHLVGVFLEDFTRRSYGMNELAHYSGEDMDSYVHEMDEKDKHVRDESIDRFKKACSAAGISHTIHRDRNVALQELLHESIYADLLIIGSAETLTRYEEGLPTRFLRDLLNDVQCPVVVVPATYQAFDSLILLYDGEPSSVHAVRTFSYLFEDLKSLPTEIVSVKEQREAAVLPDARLIREYVRGHFPAADAVILKGDPDDVIIGYLQRKKNSSLVVLGAYQRSRFSRLFKPSMADHLLQHLKLPLFIAHNKS</sequence>
<organism evidence="3 4">
    <name type="scientific">Flavisolibacter ginsenosidimutans</name>
    <dbReference type="NCBI Taxonomy" id="661481"/>
    <lineage>
        <taxon>Bacteria</taxon>
        <taxon>Pseudomonadati</taxon>
        <taxon>Bacteroidota</taxon>
        <taxon>Chitinophagia</taxon>
        <taxon>Chitinophagales</taxon>
        <taxon>Chitinophagaceae</taxon>
        <taxon>Flavisolibacter</taxon>
    </lineage>
</organism>
<dbReference type="OrthoDB" id="641005at2"/>
<dbReference type="Pfam" id="PF00582">
    <property type="entry name" value="Usp"/>
    <property type="match status" value="2"/>
</dbReference>
<dbReference type="InterPro" id="IPR006016">
    <property type="entry name" value="UspA"/>
</dbReference>
<name>A0A5B8UMR8_9BACT</name>
<dbReference type="Proteomes" id="UP000321204">
    <property type="component" value="Chromosome"/>
</dbReference>
<dbReference type="PANTHER" id="PTHR46268">
    <property type="entry name" value="STRESS RESPONSE PROTEIN NHAX"/>
    <property type="match status" value="1"/>
</dbReference>
<proteinExistence type="inferred from homology"/>
<accession>A0A5B8UMR8</accession>
<reference evidence="3 4" key="1">
    <citation type="journal article" date="2015" name="Int. J. Syst. Evol. Microbiol.">
        <title>Flavisolibacter ginsenosidimutans sp. nov., with ginsenoside-converting activity isolated from soil used for cultivating ginseng.</title>
        <authorList>
            <person name="Zhao Y."/>
            <person name="Liu Q."/>
            <person name="Kang M.S."/>
            <person name="Jin F."/>
            <person name="Yu H."/>
            <person name="Im W.T."/>
        </authorList>
    </citation>
    <scope>NUCLEOTIDE SEQUENCE [LARGE SCALE GENOMIC DNA]</scope>
    <source>
        <strain evidence="3 4">Gsoil 636</strain>
    </source>
</reference>
<comment type="similarity">
    <text evidence="1">Belongs to the universal stress protein A family.</text>
</comment>
<feature type="domain" description="UspA" evidence="2">
    <location>
        <begin position="36"/>
        <end position="184"/>
    </location>
</feature>